<accession>A0AAE2MXC2</accession>
<gene>
    <name evidence="1" type="ORF">FSC10_01065</name>
</gene>
<protein>
    <submittedName>
        <fullName evidence="1">Uncharacterized protein</fullName>
    </submittedName>
</protein>
<proteinExistence type="predicted"/>
<reference evidence="1 2" key="1">
    <citation type="submission" date="2019-09" db="EMBL/GenBank/DDBJ databases">
        <title>Non-baumannii Acinetobacter spp. carrying blaNDM-1 isolated in China.</title>
        <authorList>
            <person name="Cui C."/>
            <person name="Chen C."/>
            <person name="Sun J."/>
            <person name="Liu Y."/>
        </authorList>
    </citation>
    <scope>NUCLEOTIDE SEQUENCE [LARGE SCALE GENOMIC DNA]</scope>
    <source>
        <strain evidence="1 2">HZE23-1</strain>
    </source>
</reference>
<organism evidence="1 2">
    <name type="scientific">Acinetobacter schindleri</name>
    <dbReference type="NCBI Taxonomy" id="108981"/>
    <lineage>
        <taxon>Bacteria</taxon>
        <taxon>Pseudomonadati</taxon>
        <taxon>Pseudomonadota</taxon>
        <taxon>Gammaproteobacteria</taxon>
        <taxon>Moraxellales</taxon>
        <taxon>Moraxellaceae</taxon>
        <taxon>Acinetobacter</taxon>
    </lineage>
</organism>
<dbReference type="EMBL" id="CP044463">
    <property type="protein sequence ID" value="QIC66050.1"/>
    <property type="molecule type" value="Genomic_DNA"/>
</dbReference>
<name>A0AAE2MXC2_9GAMM</name>
<dbReference type="PROSITE" id="PS51257">
    <property type="entry name" value="PROKAR_LIPOPROTEIN"/>
    <property type="match status" value="1"/>
</dbReference>
<evidence type="ECO:0000313" key="1">
    <source>
        <dbReference type="EMBL" id="QIC66050.1"/>
    </source>
</evidence>
<dbReference type="RefSeq" id="WP_004814261.1">
    <property type="nucleotide sequence ID" value="NZ_CP025618.2"/>
</dbReference>
<sequence length="202" mass="22321">MKFKQILQNSVLPFALFAGALSLLGCDQVSAPASYTEKPEQQDVAEEQTAVSENTEVQQSSADLKSGNMFYIVRDVADLQLKAGDYVTQLKQTQTELETAVSEKDTSQLQSAAMQLQQQLKGFNQTLSGLNLKSQEVDQVRSNLMNANQQALASPFLNGQMDFSQVDFQKLEKQMGNIQSEMIKLAAMMIPEKQSQAAEQES</sequence>
<dbReference type="Proteomes" id="UP000503505">
    <property type="component" value="Chromosome"/>
</dbReference>
<dbReference type="AlphaFoldDB" id="A0AAE2MXC2"/>
<evidence type="ECO:0000313" key="2">
    <source>
        <dbReference type="Proteomes" id="UP000503505"/>
    </source>
</evidence>